<dbReference type="Proteomes" id="UP000076502">
    <property type="component" value="Unassembled WGS sequence"/>
</dbReference>
<reference evidence="3 4" key="1">
    <citation type="submission" date="2015-07" db="EMBL/GenBank/DDBJ databases">
        <title>The genome of Dufourea novaeangliae.</title>
        <authorList>
            <person name="Pan H."/>
            <person name="Kapheim K."/>
        </authorList>
    </citation>
    <scope>NUCLEOTIDE SEQUENCE [LARGE SCALE GENOMIC DNA]</scope>
    <source>
        <strain evidence="3">0120121106</strain>
        <tissue evidence="3">Whole body</tissue>
    </source>
</reference>
<dbReference type="InterPro" id="IPR000463">
    <property type="entry name" value="Fatty_acid-bd"/>
</dbReference>
<dbReference type="EMBL" id="KQ434827">
    <property type="protein sequence ID" value="KZC07468.1"/>
    <property type="molecule type" value="Genomic_DNA"/>
</dbReference>
<name>A0A154P8D2_DUFNO</name>
<evidence type="ECO:0000259" key="2">
    <source>
        <dbReference type="PROSITE" id="PS00214"/>
    </source>
</evidence>
<evidence type="ECO:0000256" key="1">
    <source>
        <dbReference type="SAM" id="MobiDB-lite"/>
    </source>
</evidence>
<sequence>MSAFFGKRYKLQDSQNFDEYMKTLGYTTSSDTLDSISQDSLDRLKSCNFPSNGPTRTNKNSTILAGSSTKDSLMLDTSISFVTSVETAPDLNKRINLFQSENLKGESVHNVAFTHLKDDNKENNDPQCAINRNIISKDINVLASTSSGKENRDTNYNIHCNKSNTVPISEQIVLKSWPILPNCTNEDLLISDSCEHEQNTTEINKFETILCSLDNRLNRIKEDSQTQPILKRLSEKFAHSPKNFTEKLVTIIEESVINNDDNTCNTSAINLSRLTTEFRKMCKFIEDESWPEWPSSLLSTPPSSEQILTNSLSNQIVHTNDYKRDKLLTTPPTTASLPATPLVESFERLEAQCKILFPEEKQYSSPLQRSFSVPSLLSMSELQNICDQQMAALSGSDTFHKEKYVASLPNLLEKCVNKFESDHKSTDPKFGNVSYSRKKSMQFNRQFDFNTVSTDEDTKDYIMFDTDELEKTLLQDIAEKRKRCLDTVRLITEINADAVVTEEENSLEIAPMLSILNKSNTLVSTEAKFIKTLMSCKDYLAYLETQKPLFNLIQSSDSWRSSSKVNYKRKKEYFPSMGSLPQNTVKEHILKSPHAKGLYRLNYNTVVSPVGMYIRGTDMQLIKNVRAKTDGLLLTPVKKNVERSPSRISKQSTPRSGPTKSQKKVPLNINSSRRSGTNQIRNSEVILTPVDNSTPKSHFVLPKVSYRLPSRVKTIKETKSPKQGTRVKKLLESAHSKVVIRHEGRMKLVQKQEEDDGLTPNDEVLDIMYGPEDVSIHVEQAASKTNFIHRQKRI</sequence>
<feature type="compositionally biased region" description="Polar residues" evidence="1">
    <location>
        <begin position="646"/>
        <end position="660"/>
    </location>
</feature>
<organism evidence="3 4">
    <name type="scientific">Dufourea novaeangliae</name>
    <name type="common">Sweat bee</name>
    <dbReference type="NCBI Taxonomy" id="178035"/>
    <lineage>
        <taxon>Eukaryota</taxon>
        <taxon>Metazoa</taxon>
        <taxon>Ecdysozoa</taxon>
        <taxon>Arthropoda</taxon>
        <taxon>Hexapoda</taxon>
        <taxon>Insecta</taxon>
        <taxon>Pterygota</taxon>
        <taxon>Neoptera</taxon>
        <taxon>Endopterygota</taxon>
        <taxon>Hymenoptera</taxon>
        <taxon>Apocrita</taxon>
        <taxon>Aculeata</taxon>
        <taxon>Apoidea</taxon>
        <taxon>Anthophila</taxon>
        <taxon>Halictidae</taxon>
        <taxon>Rophitinae</taxon>
        <taxon>Dufourea</taxon>
    </lineage>
</organism>
<dbReference type="OrthoDB" id="7696562at2759"/>
<gene>
    <name evidence="3" type="ORF">WN55_08239</name>
</gene>
<feature type="region of interest" description="Disordered" evidence="1">
    <location>
        <begin position="637"/>
        <end position="682"/>
    </location>
</feature>
<dbReference type="PROSITE" id="PS00214">
    <property type="entry name" value="FABP"/>
    <property type="match status" value="1"/>
</dbReference>
<evidence type="ECO:0000313" key="3">
    <source>
        <dbReference type="EMBL" id="KZC07468.1"/>
    </source>
</evidence>
<feature type="domain" description="Cytosolic fatty-acid binding proteins" evidence="2">
    <location>
        <begin position="7"/>
        <end position="24"/>
    </location>
</feature>
<accession>A0A154P8D2</accession>
<keyword evidence="4" id="KW-1185">Reference proteome</keyword>
<protein>
    <recommendedName>
        <fullName evidence="2">Cytosolic fatty-acid binding proteins domain-containing protein</fullName>
    </recommendedName>
</protein>
<dbReference type="GO" id="GO:0008289">
    <property type="term" value="F:lipid binding"/>
    <property type="evidence" value="ECO:0007669"/>
    <property type="project" value="InterPro"/>
</dbReference>
<proteinExistence type="predicted"/>
<dbReference type="AlphaFoldDB" id="A0A154P8D2"/>
<evidence type="ECO:0000313" key="4">
    <source>
        <dbReference type="Proteomes" id="UP000076502"/>
    </source>
</evidence>
<feature type="compositionally biased region" description="Polar residues" evidence="1">
    <location>
        <begin position="668"/>
        <end position="682"/>
    </location>
</feature>